<dbReference type="PANTHER" id="PTHR30349">
    <property type="entry name" value="PHAGE INTEGRASE-RELATED"/>
    <property type="match status" value="1"/>
</dbReference>
<dbReference type="InterPro" id="IPR013762">
    <property type="entry name" value="Integrase-like_cat_sf"/>
</dbReference>
<dbReference type="InterPro" id="IPR002104">
    <property type="entry name" value="Integrase_catalytic"/>
</dbReference>
<dbReference type="OrthoDB" id="27496at2"/>
<protein>
    <submittedName>
        <fullName evidence="3">Tyrosine recombinase XerD</fullName>
    </submittedName>
</protein>
<dbReference type="NCBIfam" id="TIGR02249">
    <property type="entry name" value="integrase_gron"/>
    <property type="match status" value="1"/>
</dbReference>
<dbReference type="InterPro" id="IPR011010">
    <property type="entry name" value="DNA_brk_join_enz"/>
</dbReference>
<keyword evidence="1" id="KW-0233">DNA recombination</keyword>
<dbReference type="InterPro" id="IPR050090">
    <property type="entry name" value="Tyrosine_recombinase_XerCD"/>
</dbReference>
<feature type="domain" description="Tyr recombinase" evidence="2">
    <location>
        <begin position="27"/>
        <end position="240"/>
    </location>
</feature>
<proteinExistence type="predicted"/>
<dbReference type="PANTHER" id="PTHR30349:SF64">
    <property type="entry name" value="PROPHAGE INTEGRASE INTD-RELATED"/>
    <property type="match status" value="1"/>
</dbReference>
<dbReference type="GO" id="GO:0006310">
    <property type="term" value="P:DNA recombination"/>
    <property type="evidence" value="ECO:0007669"/>
    <property type="project" value="UniProtKB-KW"/>
</dbReference>
<evidence type="ECO:0000256" key="1">
    <source>
        <dbReference type="ARBA" id="ARBA00023172"/>
    </source>
</evidence>
<dbReference type="Proteomes" id="UP000265341">
    <property type="component" value="Unassembled WGS sequence"/>
</dbReference>
<dbReference type="EMBL" id="QWLA01000027">
    <property type="protein sequence ID" value="RIH86687.1"/>
    <property type="molecule type" value="Genomic_DNA"/>
</dbReference>
<dbReference type="SUPFAM" id="SSF56349">
    <property type="entry name" value="DNA breaking-rejoining enzymes"/>
    <property type="match status" value="1"/>
</dbReference>
<accession>A0A399EPX3</accession>
<dbReference type="InterPro" id="IPR011946">
    <property type="entry name" value="Integrase_integron-type"/>
</dbReference>
<gene>
    <name evidence="3" type="primary">xerD_3</name>
    <name evidence="3" type="ORF">Mrose_01678</name>
</gene>
<dbReference type="Pfam" id="PF00589">
    <property type="entry name" value="Phage_integrase"/>
    <property type="match status" value="1"/>
</dbReference>
<evidence type="ECO:0000313" key="4">
    <source>
        <dbReference type="Proteomes" id="UP000265341"/>
    </source>
</evidence>
<name>A0A399EPX3_9DEIN</name>
<sequence length="244" mass="27836">MLFLYKTVLENPLPENIEAIRAKRTKHLPTVFTREEVQAILAHTHGVHHLVLSLLYGTGMRLMEGLRLRVKDIDFARREITVRETKGNRERKTMLPAKLVDGLHRQLEYAKALHDLDLAEGYGEVEMPNALAHKYPSGATSWAWQYVFPAAQRSQDPRTGRIGRHHILEDGIQRAMKKAMKAAKIHKHASVHTLRHSFATHLLESGYDIRTVQELLGHKDVKTTMIYTHVLNRGGRGVRSPLDS</sequence>
<keyword evidence="4" id="KW-1185">Reference proteome</keyword>
<dbReference type="GO" id="GO:0015074">
    <property type="term" value="P:DNA integration"/>
    <property type="evidence" value="ECO:0007669"/>
    <property type="project" value="InterPro"/>
</dbReference>
<reference evidence="3 4" key="1">
    <citation type="submission" date="2018-08" db="EMBL/GenBank/DDBJ databases">
        <title>Meiothermus roseus NBRC 110900 genome sequencing project.</title>
        <authorList>
            <person name="Da Costa M.S."/>
            <person name="Albuquerque L."/>
            <person name="Raposo P."/>
            <person name="Froufe H.J.C."/>
            <person name="Barroso C.S."/>
            <person name="Egas C."/>
        </authorList>
    </citation>
    <scope>NUCLEOTIDE SEQUENCE [LARGE SCALE GENOMIC DNA]</scope>
    <source>
        <strain evidence="3 4">NBRC 110900</strain>
    </source>
</reference>
<evidence type="ECO:0000313" key="3">
    <source>
        <dbReference type="EMBL" id="RIH86687.1"/>
    </source>
</evidence>
<dbReference type="AlphaFoldDB" id="A0A399EPX3"/>
<comment type="caution">
    <text evidence="3">The sequence shown here is derived from an EMBL/GenBank/DDBJ whole genome shotgun (WGS) entry which is preliminary data.</text>
</comment>
<evidence type="ECO:0000259" key="2">
    <source>
        <dbReference type="PROSITE" id="PS51898"/>
    </source>
</evidence>
<organism evidence="3 4">
    <name type="scientific">Calidithermus roseus</name>
    <dbReference type="NCBI Taxonomy" id="1644118"/>
    <lineage>
        <taxon>Bacteria</taxon>
        <taxon>Thermotogati</taxon>
        <taxon>Deinococcota</taxon>
        <taxon>Deinococci</taxon>
        <taxon>Thermales</taxon>
        <taxon>Thermaceae</taxon>
        <taxon>Calidithermus</taxon>
    </lineage>
</organism>
<dbReference type="Gene3D" id="1.10.443.10">
    <property type="entry name" value="Intergrase catalytic core"/>
    <property type="match status" value="1"/>
</dbReference>
<dbReference type="PROSITE" id="PS51898">
    <property type="entry name" value="TYR_RECOMBINASE"/>
    <property type="match status" value="1"/>
</dbReference>
<dbReference type="GO" id="GO:0003677">
    <property type="term" value="F:DNA binding"/>
    <property type="evidence" value="ECO:0007669"/>
    <property type="project" value="InterPro"/>
</dbReference>